<dbReference type="InterPro" id="IPR007052">
    <property type="entry name" value="CS_dom"/>
</dbReference>
<dbReference type="PANTHER" id="PTHR11527">
    <property type="entry name" value="HEAT-SHOCK PROTEIN 20 FAMILY MEMBER"/>
    <property type="match status" value="1"/>
</dbReference>
<feature type="region of interest" description="Disordered" evidence="3">
    <location>
        <begin position="1"/>
        <end position="25"/>
    </location>
</feature>
<evidence type="ECO:0000256" key="3">
    <source>
        <dbReference type="SAM" id="MobiDB-lite"/>
    </source>
</evidence>
<reference evidence="6 7" key="1">
    <citation type="submission" date="2020-08" db="EMBL/GenBank/DDBJ databases">
        <title>Genomic Encyclopedia of Type Strains, Phase IV (KMG-IV): sequencing the most valuable type-strain genomes for metagenomic binning, comparative biology and taxonomic classification.</title>
        <authorList>
            <person name="Goeker M."/>
        </authorList>
    </citation>
    <scope>NUCLEOTIDE SEQUENCE [LARGE SCALE GENOMIC DNA]</scope>
    <source>
        <strain evidence="6 7">DSM 19612</strain>
    </source>
</reference>
<feature type="domain" description="SHSP" evidence="4">
    <location>
        <begin position="24"/>
        <end position="123"/>
    </location>
</feature>
<gene>
    <name evidence="6" type="ORF">HNQ94_002461</name>
</gene>
<evidence type="ECO:0000259" key="5">
    <source>
        <dbReference type="PROSITE" id="PS51203"/>
    </source>
</evidence>
<sequence>MYHGKNGQIKGLERASQDNLHIDNQKKVRTPRLDSFEMDDHYFLRISLPGVKKDNLEVYFGQEGYLEIKGKVVTIIPENFKKIISQEIYQGPFHRKIQLPNTVKKNDVNFSYENGILEIYISK</sequence>
<comment type="caution">
    <text evidence="6">The sequence shown here is derived from an EMBL/GenBank/DDBJ whole genome shotgun (WGS) entry which is preliminary data.</text>
</comment>
<dbReference type="CDD" id="cd06464">
    <property type="entry name" value="ACD_sHsps-like"/>
    <property type="match status" value="1"/>
</dbReference>
<comment type="similarity">
    <text evidence="1 2">Belongs to the small heat shock protein (HSP20) family.</text>
</comment>
<evidence type="ECO:0000313" key="7">
    <source>
        <dbReference type="Proteomes" id="UP000581688"/>
    </source>
</evidence>
<proteinExistence type="inferred from homology"/>
<dbReference type="Proteomes" id="UP000581688">
    <property type="component" value="Unassembled WGS sequence"/>
</dbReference>
<dbReference type="Gene3D" id="2.60.40.790">
    <property type="match status" value="1"/>
</dbReference>
<dbReference type="PROSITE" id="PS51203">
    <property type="entry name" value="CS"/>
    <property type="match status" value="1"/>
</dbReference>
<dbReference type="EMBL" id="JACHGH010000007">
    <property type="protein sequence ID" value="MBB6454010.1"/>
    <property type="molecule type" value="Genomic_DNA"/>
</dbReference>
<dbReference type="RefSeq" id="WP_174496881.1">
    <property type="nucleotide sequence ID" value="NZ_CADDWK010000009.1"/>
</dbReference>
<keyword evidence="7" id="KW-1185">Reference proteome</keyword>
<dbReference type="InterPro" id="IPR031107">
    <property type="entry name" value="Small_HSP"/>
</dbReference>
<protein>
    <submittedName>
        <fullName evidence="6">HSP20 family protein</fullName>
    </submittedName>
</protein>
<dbReference type="InterPro" id="IPR002068">
    <property type="entry name" value="A-crystallin/Hsp20_dom"/>
</dbReference>
<dbReference type="SUPFAM" id="SSF49764">
    <property type="entry name" value="HSP20-like chaperones"/>
    <property type="match status" value="1"/>
</dbReference>
<dbReference type="PROSITE" id="PS01031">
    <property type="entry name" value="SHSP"/>
    <property type="match status" value="1"/>
</dbReference>
<evidence type="ECO:0000256" key="2">
    <source>
        <dbReference type="RuleBase" id="RU003616"/>
    </source>
</evidence>
<accession>A0A841Q6G5</accession>
<evidence type="ECO:0000313" key="6">
    <source>
        <dbReference type="EMBL" id="MBB6454010.1"/>
    </source>
</evidence>
<organism evidence="6 7">
    <name type="scientific">Salirhabdus euzebyi</name>
    <dbReference type="NCBI Taxonomy" id="394506"/>
    <lineage>
        <taxon>Bacteria</taxon>
        <taxon>Bacillati</taxon>
        <taxon>Bacillota</taxon>
        <taxon>Bacilli</taxon>
        <taxon>Bacillales</taxon>
        <taxon>Bacillaceae</taxon>
        <taxon>Salirhabdus</taxon>
    </lineage>
</organism>
<feature type="domain" description="CS" evidence="5">
    <location>
        <begin position="28"/>
        <end position="123"/>
    </location>
</feature>
<feature type="compositionally biased region" description="Basic and acidic residues" evidence="3">
    <location>
        <begin position="11"/>
        <end position="25"/>
    </location>
</feature>
<dbReference type="Pfam" id="PF00011">
    <property type="entry name" value="HSP20"/>
    <property type="match status" value="1"/>
</dbReference>
<dbReference type="InterPro" id="IPR008978">
    <property type="entry name" value="HSP20-like_chaperone"/>
</dbReference>
<evidence type="ECO:0000256" key="1">
    <source>
        <dbReference type="PROSITE-ProRule" id="PRU00285"/>
    </source>
</evidence>
<evidence type="ECO:0000259" key="4">
    <source>
        <dbReference type="PROSITE" id="PS01031"/>
    </source>
</evidence>
<name>A0A841Q6G5_9BACI</name>
<dbReference type="AlphaFoldDB" id="A0A841Q6G5"/>